<evidence type="ECO:0000256" key="1">
    <source>
        <dbReference type="SAM" id="Phobius"/>
    </source>
</evidence>
<dbReference type="Proteomes" id="UP000531216">
    <property type="component" value="Unassembled WGS sequence"/>
</dbReference>
<keyword evidence="1" id="KW-0812">Transmembrane</keyword>
<keyword evidence="1" id="KW-1133">Transmembrane helix</keyword>
<evidence type="ECO:0000313" key="3">
    <source>
        <dbReference type="Proteomes" id="UP000531216"/>
    </source>
</evidence>
<comment type="caution">
    <text evidence="2">The sequence shown here is derived from an EMBL/GenBank/DDBJ whole genome shotgun (WGS) entry which is preliminary data.</text>
</comment>
<proteinExistence type="predicted"/>
<accession>A0A7W6FWT9</accession>
<dbReference type="AlphaFoldDB" id="A0A7W6FWT9"/>
<sequence length="41" mass="4461">MPATKDPHTGRWDFARPHRAGNGAILMVGLAVVTALVWLAY</sequence>
<keyword evidence="1" id="KW-0472">Membrane</keyword>
<dbReference type="EMBL" id="JACIDO010000008">
    <property type="protein sequence ID" value="MBB3937367.1"/>
    <property type="molecule type" value="Genomic_DNA"/>
</dbReference>
<keyword evidence="3" id="KW-1185">Reference proteome</keyword>
<organism evidence="2 3">
    <name type="scientific">Aureimonas phyllosphaerae</name>
    <dbReference type="NCBI Taxonomy" id="1166078"/>
    <lineage>
        <taxon>Bacteria</taxon>
        <taxon>Pseudomonadati</taxon>
        <taxon>Pseudomonadota</taxon>
        <taxon>Alphaproteobacteria</taxon>
        <taxon>Hyphomicrobiales</taxon>
        <taxon>Aurantimonadaceae</taxon>
        <taxon>Aureimonas</taxon>
    </lineage>
</organism>
<evidence type="ECO:0000313" key="2">
    <source>
        <dbReference type="EMBL" id="MBB3937367.1"/>
    </source>
</evidence>
<protein>
    <submittedName>
        <fullName evidence="2">Uncharacterized protein</fullName>
    </submittedName>
</protein>
<gene>
    <name evidence="2" type="ORF">GGR05_003533</name>
</gene>
<reference evidence="2 3" key="1">
    <citation type="submission" date="2020-08" db="EMBL/GenBank/DDBJ databases">
        <title>Genomic Encyclopedia of Type Strains, Phase IV (KMG-IV): sequencing the most valuable type-strain genomes for metagenomic binning, comparative biology and taxonomic classification.</title>
        <authorList>
            <person name="Goeker M."/>
        </authorList>
    </citation>
    <scope>NUCLEOTIDE SEQUENCE [LARGE SCALE GENOMIC DNA]</scope>
    <source>
        <strain evidence="2 3">DSM 25024</strain>
    </source>
</reference>
<dbReference type="RefSeq" id="WP_280141117.1">
    <property type="nucleotide sequence ID" value="NZ_FOOA01000012.1"/>
</dbReference>
<name>A0A7W6FWT9_9HYPH</name>
<feature type="transmembrane region" description="Helical" evidence="1">
    <location>
        <begin position="20"/>
        <end position="40"/>
    </location>
</feature>